<feature type="chain" id="PRO_5037484255" description="Peptidase inhibitor family I36" evidence="1">
    <location>
        <begin position="27"/>
        <end position="154"/>
    </location>
</feature>
<evidence type="ECO:0000256" key="1">
    <source>
        <dbReference type="SAM" id="SignalP"/>
    </source>
</evidence>
<dbReference type="RefSeq" id="WP_196420259.1">
    <property type="nucleotide sequence ID" value="NZ_JADQTO010000039.1"/>
</dbReference>
<organism evidence="2 3">
    <name type="scientific">Actinoplanes aureus</name>
    <dbReference type="NCBI Taxonomy" id="2792083"/>
    <lineage>
        <taxon>Bacteria</taxon>
        <taxon>Bacillati</taxon>
        <taxon>Actinomycetota</taxon>
        <taxon>Actinomycetes</taxon>
        <taxon>Micromonosporales</taxon>
        <taxon>Micromonosporaceae</taxon>
        <taxon>Actinoplanes</taxon>
    </lineage>
</organism>
<evidence type="ECO:0008006" key="4">
    <source>
        <dbReference type="Google" id="ProtNLM"/>
    </source>
</evidence>
<name>A0A931CLJ6_9ACTN</name>
<evidence type="ECO:0000313" key="3">
    <source>
        <dbReference type="Proteomes" id="UP000598146"/>
    </source>
</evidence>
<sequence length="154" mass="17190">MRNLTTEAILLMVVAGLVWAPSPAQAEPGVVVLQPYTVPGGTPPCPYKYFCVYENAFNDSRGAGRGLAFYRCYVQYNLGHYSYPDFILVGERPGPEWNDRISSVRNNQIPAAADGMLLEWWDRWRIAFLINSGNSAPHLREYGLNDVVDGVMAC</sequence>
<accession>A0A931CLJ6</accession>
<dbReference type="AlphaFoldDB" id="A0A931CLJ6"/>
<keyword evidence="3" id="KW-1185">Reference proteome</keyword>
<keyword evidence="1" id="KW-0732">Signal</keyword>
<dbReference type="Proteomes" id="UP000598146">
    <property type="component" value="Unassembled WGS sequence"/>
</dbReference>
<feature type="signal peptide" evidence="1">
    <location>
        <begin position="1"/>
        <end position="26"/>
    </location>
</feature>
<comment type="caution">
    <text evidence="2">The sequence shown here is derived from an EMBL/GenBank/DDBJ whole genome shotgun (WGS) entry which is preliminary data.</text>
</comment>
<proteinExistence type="predicted"/>
<evidence type="ECO:0000313" key="2">
    <source>
        <dbReference type="EMBL" id="MBG0568488.1"/>
    </source>
</evidence>
<gene>
    <name evidence="2" type="ORF">I4J89_44410</name>
</gene>
<protein>
    <recommendedName>
        <fullName evidence="4">Peptidase inhibitor family I36</fullName>
    </recommendedName>
</protein>
<dbReference type="EMBL" id="JADQTO010000039">
    <property type="protein sequence ID" value="MBG0568488.1"/>
    <property type="molecule type" value="Genomic_DNA"/>
</dbReference>
<reference evidence="2" key="1">
    <citation type="submission" date="2020-11" db="EMBL/GenBank/DDBJ databases">
        <title>Isolation and identification of active actinomycetes.</title>
        <authorList>
            <person name="Sun X."/>
        </authorList>
    </citation>
    <scope>NUCLEOTIDE SEQUENCE</scope>
    <source>
        <strain evidence="2">NEAU-A11</strain>
    </source>
</reference>